<protein>
    <submittedName>
        <fullName evidence="1">Uncharacterized protein</fullName>
    </submittedName>
</protein>
<sequence>MVNGDSVQRPMIQEKKKTRNIGSKNKRLLMYNEDAMELKVTWEEAHELHRPPPTSSKPTVSMIGICEFEEYDEPPVFGKKTIFTAFM</sequence>
<organism evidence="1 2">
    <name type="scientific">Cichorium intybus</name>
    <name type="common">Chicory</name>
    <dbReference type="NCBI Taxonomy" id="13427"/>
    <lineage>
        <taxon>Eukaryota</taxon>
        <taxon>Viridiplantae</taxon>
        <taxon>Streptophyta</taxon>
        <taxon>Embryophyta</taxon>
        <taxon>Tracheophyta</taxon>
        <taxon>Spermatophyta</taxon>
        <taxon>Magnoliopsida</taxon>
        <taxon>eudicotyledons</taxon>
        <taxon>Gunneridae</taxon>
        <taxon>Pentapetalae</taxon>
        <taxon>asterids</taxon>
        <taxon>campanulids</taxon>
        <taxon>Asterales</taxon>
        <taxon>Asteraceae</taxon>
        <taxon>Cichorioideae</taxon>
        <taxon>Cichorieae</taxon>
        <taxon>Cichoriinae</taxon>
        <taxon>Cichorium</taxon>
    </lineage>
</organism>
<gene>
    <name evidence="1" type="ORF">L2E82_14993</name>
</gene>
<evidence type="ECO:0000313" key="1">
    <source>
        <dbReference type="EMBL" id="KAI3764975.1"/>
    </source>
</evidence>
<keyword evidence="2" id="KW-1185">Reference proteome</keyword>
<dbReference type="Proteomes" id="UP001055811">
    <property type="component" value="Linkage Group LG03"/>
</dbReference>
<accession>A0ACB9F257</accession>
<reference evidence="2" key="1">
    <citation type="journal article" date="2022" name="Mol. Ecol. Resour.">
        <title>The genomes of chicory, endive, great burdock and yacon provide insights into Asteraceae palaeo-polyploidization history and plant inulin production.</title>
        <authorList>
            <person name="Fan W."/>
            <person name="Wang S."/>
            <person name="Wang H."/>
            <person name="Wang A."/>
            <person name="Jiang F."/>
            <person name="Liu H."/>
            <person name="Zhao H."/>
            <person name="Xu D."/>
            <person name="Zhang Y."/>
        </authorList>
    </citation>
    <scope>NUCLEOTIDE SEQUENCE [LARGE SCALE GENOMIC DNA]</scope>
    <source>
        <strain evidence="2">cv. Punajuju</strain>
    </source>
</reference>
<evidence type="ECO:0000313" key="2">
    <source>
        <dbReference type="Proteomes" id="UP001055811"/>
    </source>
</evidence>
<comment type="caution">
    <text evidence="1">The sequence shown here is derived from an EMBL/GenBank/DDBJ whole genome shotgun (WGS) entry which is preliminary data.</text>
</comment>
<proteinExistence type="predicted"/>
<dbReference type="EMBL" id="CM042011">
    <property type="protein sequence ID" value="KAI3764975.1"/>
    <property type="molecule type" value="Genomic_DNA"/>
</dbReference>
<reference evidence="1 2" key="2">
    <citation type="journal article" date="2022" name="Mol. Ecol. Resour.">
        <title>The genomes of chicory, endive, great burdock and yacon provide insights into Asteraceae paleo-polyploidization history and plant inulin production.</title>
        <authorList>
            <person name="Fan W."/>
            <person name="Wang S."/>
            <person name="Wang H."/>
            <person name="Wang A."/>
            <person name="Jiang F."/>
            <person name="Liu H."/>
            <person name="Zhao H."/>
            <person name="Xu D."/>
            <person name="Zhang Y."/>
        </authorList>
    </citation>
    <scope>NUCLEOTIDE SEQUENCE [LARGE SCALE GENOMIC DNA]</scope>
    <source>
        <strain evidence="2">cv. Punajuju</strain>
        <tissue evidence="1">Leaves</tissue>
    </source>
</reference>
<name>A0ACB9F257_CICIN</name>